<dbReference type="CDD" id="cd04452">
    <property type="entry name" value="S1_IF2_alpha"/>
    <property type="match status" value="1"/>
</dbReference>
<dbReference type="Gene3D" id="3.30.70.1130">
    <property type="entry name" value="EIF_2_alpha"/>
    <property type="match status" value="1"/>
</dbReference>
<sequence length="332" mass="37866">LEGKAMPLSCRYYERKFPELEEVVMVNVRSIQEMGAYVHLLEYNNIEGMILLSELSRRRIRSINKLIRVGRNEVVLVIRVDKNKGYIDLSKRRVSQEEVEKCEEKFAKAKAVNQILKRVGEKLGYEKDEQLEELYNKTAWHFDRKYNRPGASFETFKHSVTNPEVLNECQIDDQAKEVLLENIRRRLMPQSVRIRSDIEVSCFTYEGIDAVKAALKAGLKHATEEFPLHINLIAPPEYVVTTSTLDRQEGLVKMRAALDDVKANIEGRGGVFSIKREPWVISDTEEAELKQKLEDLELANKEVSGDEDSDGDEDDDEEGGGDDGDENGDGAD</sequence>
<evidence type="ECO:0000256" key="3">
    <source>
        <dbReference type="ARBA" id="ARBA00020950"/>
    </source>
</evidence>
<keyword evidence="13" id="KW-1185">Reference proteome</keyword>
<evidence type="ECO:0000256" key="6">
    <source>
        <dbReference type="ARBA" id="ARBA00022553"/>
    </source>
</evidence>
<dbReference type="Pfam" id="PF07541">
    <property type="entry name" value="EIF_2_alpha"/>
    <property type="match status" value="1"/>
</dbReference>
<accession>A0A267FBU9</accession>
<evidence type="ECO:0000256" key="4">
    <source>
        <dbReference type="ARBA" id="ARBA00022490"/>
    </source>
</evidence>
<dbReference type="GO" id="GO:0033290">
    <property type="term" value="C:eukaryotic 48S preinitiation complex"/>
    <property type="evidence" value="ECO:0007669"/>
    <property type="project" value="TreeGrafter"/>
</dbReference>
<protein>
    <recommendedName>
        <fullName evidence="3">Eukaryotic translation initiation factor 2 subunit 1</fullName>
    </recommendedName>
    <alternativeName>
        <fullName evidence="9">Eukaryotic translation initiation factor 2 subunit alpha</fullName>
    </alternativeName>
</protein>
<dbReference type="InterPro" id="IPR024054">
    <property type="entry name" value="TIF2_asu_middle_sf"/>
</dbReference>
<feature type="compositionally biased region" description="Acidic residues" evidence="10">
    <location>
        <begin position="305"/>
        <end position="332"/>
    </location>
</feature>
<keyword evidence="4" id="KW-0963">Cytoplasm</keyword>
<reference evidence="12 13" key="1">
    <citation type="submission" date="2017-06" db="EMBL/GenBank/DDBJ databases">
        <title>A platform for efficient transgenesis in Macrostomum lignano, a flatworm model organism for stem cell research.</title>
        <authorList>
            <person name="Berezikov E."/>
        </authorList>
    </citation>
    <scope>NUCLEOTIDE SEQUENCE [LARGE SCALE GENOMIC DNA]</scope>
    <source>
        <strain evidence="12">DV1</strain>
        <tissue evidence="12">Whole organism</tissue>
    </source>
</reference>
<dbReference type="PROSITE" id="PS50126">
    <property type="entry name" value="S1"/>
    <property type="match status" value="1"/>
</dbReference>
<feature type="region of interest" description="Disordered" evidence="10">
    <location>
        <begin position="294"/>
        <end position="332"/>
    </location>
</feature>
<comment type="caution">
    <text evidence="12">The sequence shown here is derived from an EMBL/GenBank/DDBJ whole genome shotgun (WGS) entry which is preliminary data.</text>
</comment>
<evidence type="ECO:0000313" key="12">
    <source>
        <dbReference type="EMBL" id="PAA70637.1"/>
    </source>
</evidence>
<name>A0A267FBU9_9PLAT</name>
<keyword evidence="5" id="KW-0396">Initiation factor</keyword>
<dbReference type="PANTHER" id="PTHR10602:SF0">
    <property type="entry name" value="EUKARYOTIC TRANSLATION INITIATION FACTOR 2 SUBUNIT 1"/>
    <property type="match status" value="1"/>
</dbReference>
<dbReference type="FunFam" id="2.40.50.140:FF:000795">
    <property type="entry name" value="Eukaryotic translation initiation factor 2 subunit 1"/>
    <property type="match status" value="1"/>
</dbReference>
<evidence type="ECO:0000256" key="1">
    <source>
        <dbReference type="ARBA" id="ARBA00004514"/>
    </source>
</evidence>
<dbReference type="GO" id="GO:0005850">
    <property type="term" value="C:eukaryotic translation initiation factor 2 complex"/>
    <property type="evidence" value="ECO:0007669"/>
    <property type="project" value="TreeGrafter"/>
</dbReference>
<keyword evidence="7" id="KW-0694">RNA-binding</keyword>
<dbReference type="SUPFAM" id="SSF116742">
    <property type="entry name" value="eIF2alpha middle domain-like"/>
    <property type="match status" value="1"/>
</dbReference>
<dbReference type="FunFam" id="3.30.70.1130:FF:000001">
    <property type="entry name" value="Eukaryotic translation initiation factor 2 subunit 1"/>
    <property type="match status" value="1"/>
</dbReference>
<evidence type="ECO:0000256" key="7">
    <source>
        <dbReference type="ARBA" id="ARBA00022884"/>
    </source>
</evidence>
<dbReference type="GO" id="GO:0003723">
    <property type="term" value="F:RNA binding"/>
    <property type="evidence" value="ECO:0007669"/>
    <property type="project" value="UniProtKB-KW"/>
</dbReference>
<proteinExistence type="inferred from homology"/>
<feature type="domain" description="S1 motif" evidence="11">
    <location>
        <begin position="21"/>
        <end position="92"/>
    </location>
</feature>
<dbReference type="Gene3D" id="1.10.150.190">
    <property type="entry name" value="Translation initiation factor 2, subunit 1, domain 2"/>
    <property type="match status" value="1"/>
</dbReference>
<dbReference type="Gene3D" id="2.40.50.140">
    <property type="entry name" value="Nucleic acid-binding proteins"/>
    <property type="match status" value="1"/>
</dbReference>
<dbReference type="Proteomes" id="UP000215902">
    <property type="component" value="Unassembled WGS sequence"/>
</dbReference>
<evidence type="ECO:0000256" key="2">
    <source>
        <dbReference type="ARBA" id="ARBA00007223"/>
    </source>
</evidence>
<dbReference type="InterPro" id="IPR044126">
    <property type="entry name" value="S1_IF2_alpha"/>
</dbReference>
<dbReference type="GO" id="GO:0005829">
    <property type="term" value="C:cytosol"/>
    <property type="evidence" value="ECO:0007669"/>
    <property type="project" value="UniProtKB-SubCell"/>
</dbReference>
<evidence type="ECO:0000256" key="9">
    <source>
        <dbReference type="ARBA" id="ARBA00033370"/>
    </source>
</evidence>
<dbReference type="GO" id="GO:0003743">
    <property type="term" value="F:translation initiation factor activity"/>
    <property type="evidence" value="ECO:0007669"/>
    <property type="project" value="UniProtKB-KW"/>
</dbReference>
<feature type="compositionally biased region" description="Basic and acidic residues" evidence="10">
    <location>
        <begin position="294"/>
        <end position="304"/>
    </location>
</feature>
<dbReference type="Pfam" id="PF00575">
    <property type="entry name" value="S1"/>
    <property type="match status" value="1"/>
</dbReference>
<feature type="non-terminal residue" evidence="12">
    <location>
        <position position="1"/>
    </location>
</feature>
<organism evidence="12 13">
    <name type="scientific">Macrostomum lignano</name>
    <dbReference type="NCBI Taxonomy" id="282301"/>
    <lineage>
        <taxon>Eukaryota</taxon>
        <taxon>Metazoa</taxon>
        <taxon>Spiralia</taxon>
        <taxon>Lophotrochozoa</taxon>
        <taxon>Platyhelminthes</taxon>
        <taxon>Rhabditophora</taxon>
        <taxon>Macrostomorpha</taxon>
        <taxon>Macrostomida</taxon>
        <taxon>Macrostomidae</taxon>
        <taxon>Macrostomum</taxon>
    </lineage>
</organism>
<dbReference type="InterPro" id="IPR012340">
    <property type="entry name" value="NA-bd_OB-fold"/>
</dbReference>
<dbReference type="InterPro" id="IPR003029">
    <property type="entry name" value="S1_domain"/>
</dbReference>
<dbReference type="InterPro" id="IPR024055">
    <property type="entry name" value="TIF2_asu_C"/>
</dbReference>
<dbReference type="FunFam" id="1.10.150.190:FF:000001">
    <property type="entry name" value="Eukaryotic translation initiation factor 2 subunit 1"/>
    <property type="match status" value="1"/>
</dbReference>
<comment type="similarity">
    <text evidence="2">Belongs to the eIF-2-alpha family.</text>
</comment>
<dbReference type="InterPro" id="IPR011488">
    <property type="entry name" value="TIF_2_asu"/>
</dbReference>
<dbReference type="AlphaFoldDB" id="A0A267FBU9"/>
<evidence type="ECO:0000259" key="11">
    <source>
        <dbReference type="PROSITE" id="PS50126"/>
    </source>
</evidence>
<dbReference type="GO" id="GO:0043022">
    <property type="term" value="F:ribosome binding"/>
    <property type="evidence" value="ECO:0007669"/>
    <property type="project" value="TreeGrafter"/>
</dbReference>
<dbReference type="STRING" id="282301.A0A267FBU9"/>
<evidence type="ECO:0000256" key="8">
    <source>
        <dbReference type="ARBA" id="ARBA00022917"/>
    </source>
</evidence>
<dbReference type="PANTHER" id="PTHR10602">
    <property type="entry name" value="EUKARYOTIC TRANSLATION INITIATION FACTOR 2 SUBUNIT 1"/>
    <property type="match status" value="1"/>
</dbReference>
<gene>
    <name evidence="12" type="ORF">BOX15_Mlig028716g1</name>
</gene>
<keyword evidence="6" id="KW-0597">Phosphoprotein</keyword>
<dbReference type="OrthoDB" id="1685042at2759"/>
<evidence type="ECO:0000313" key="13">
    <source>
        <dbReference type="Proteomes" id="UP000215902"/>
    </source>
</evidence>
<evidence type="ECO:0000256" key="10">
    <source>
        <dbReference type="SAM" id="MobiDB-lite"/>
    </source>
</evidence>
<keyword evidence="8" id="KW-0648">Protein biosynthesis</keyword>
<comment type="subcellular location">
    <subcellularLocation>
        <location evidence="1">Cytoplasm</location>
        <location evidence="1">Cytosol</location>
    </subcellularLocation>
</comment>
<dbReference type="SUPFAM" id="SSF50249">
    <property type="entry name" value="Nucleic acid-binding proteins"/>
    <property type="match status" value="1"/>
</dbReference>
<dbReference type="SUPFAM" id="SSF110993">
    <property type="entry name" value="eIF-2-alpha, C-terminal domain"/>
    <property type="match status" value="1"/>
</dbReference>
<dbReference type="SMART" id="SM00316">
    <property type="entry name" value="S1"/>
    <property type="match status" value="1"/>
</dbReference>
<dbReference type="EMBL" id="NIVC01001217">
    <property type="protein sequence ID" value="PAA70637.1"/>
    <property type="molecule type" value="Genomic_DNA"/>
</dbReference>
<evidence type="ECO:0000256" key="5">
    <source>
        <dbReference type="ARBA" id="ARBA00022540"/>
    </source>
</evidence>